<dbReference type="RefSeq" id="WP_253445342.1">
    <property type="nucleotide sequence ID" value="NZ_JALJYF010000001.1"/>
</dbReference>
<dbReference type="PANTHER" id="PTHR43343">
    <property type="entry name" value="PEPTIDASE S12"/>
    <property type="match status" value="1"/>
</dbReference>
<evidence type="ECO:0000313" key="5">
    <source>
        <dbReference type="Proteomes" id="UP001523550"/>
    </source>
</evidence>
<evidence type="ECO:0000256" key="1">
    <source>
        <dbReference type="ARBA" id="ARBA00022670"/>
    </source>
</evidence>
<dbReference type="SUPFAM" id="SSF50156">
    <property type="entry name" value="PDZ domain-like"/>
    <property type="match status" value="1"/>
</dbReference>
<dbReference type="PROSITE" id="PS50106">
    <property type="entry name" value="PDZ"/>
    <property type="match status" value="1"/>
</dbReference>
<feature type="domain" description="PDZ" evidence="3">
    <location>
        <begin position="223"/>
        <end position="270"/>
    </location>
</feature>
<dbReference type="Gene3D" id="2.30.42.10">
    <property type="match status" value="1"/>
</dbReference>
<protein>
    <submittedName>
        <fullName evidence="4">S1-C subfamily serine protease</fullName>
    </submittedName>
</protein>
<keyword evidence="1 4" id="KW-0645">Protease</keyword>
<dbReference type="GO" id="GO:0006508">
    <property type="term" value="P:proteolysis"/>
    <property type="evidence" value="ECO:0007669"/>
    <property type="project" value="UniProtKB-KW"/>
</dbReference>
<dbReference type="InterPro" id="IPR051201">
    <property type="entry name" value="Chloro_Bact_Ser_Proteases"/>
</dbReference>
<dbReference type="Pfam" id="PF17820">
    <property type="entry name" value="PDZ_6"/>
    <property type="match status" value="1"/>
</dbReference>
<dbReference type="EMBL" id="JALJYF010000001">
    <property type="protein sequence ID" value="MCP1726672.1"/>
    <property type="molecule type" value="Genomic_DNA"/>
</dbReference>
<comment type="caution">
    <text evidence="4">The sequence shown here is derived from an EMBL/GenBank/DDBJ whole genome shotgun (WGS) entry which is preliminary data.</text>
</comment>
<evidence type="ECO:0000313" key="4">
    <source>
        <dbReference type="EMBL" id="MCP1726672.1"/>
    </source>
</evidence>
<gene>
    <name evidence="4" type="ORF">J2T60_000637</name>
</gene>
<dbReference type="InterPro" id="IPR001478">
    <property type="entry name" value="PDZ"/>
</dbReference>
<dbReference type="Proteomes" id="UP001523550">
    <property type="component" value="Unassembled WGS sequence"/>
</dbReference>
<dbReference type="Gene3D" id="2.40.10.120">
    <property type="match status" value="1"/>
</dbReference>
<dbReference type="PANTHER" id="PTHR43343:SF3">
    <property type="entry name" value="PROTEASE DO-LIKE 8, CHLOROPLASTIC"/>
    <property type="match status" value="1"/>
</dbReference>
<accession>A0ABT1G6F4</accession>
<dbReference type="InterPro" id="IPR036034">
    <property type="entry name" value="PDZ_sf"/>
</dbReference>
<keyword evidence="2" id="KW-0378">Hydrolase</keyword>
<evidence type="ECO:0000256" key="2">
    <source>
        <dbReference type="ARBA" id="ARBA00022801"/>
    </source>
</evidence>
<dbReference type="InterPro" id="IPR041489">
    <property type="entry name" value="PDZ_6"/>
</dbReference>
<keyword evidence="5" id="KW-1185">Reference proteome</keyword>
<proteinExistence type="predicted"/>
<evidence type="ECO:0000259" key="3">
    <source>
        <dbReference type="PROSITE" id="PS50106"/>
    </source>
</evidence>
<name>A0ABT1G6F4_9GAMM</name>
<organism evidence="4 5">
    <name type="scientific">Natronospira proteinivora</name>
    <dbReference type="NCBI Taxonomy" id="1807133"/>
    <lineage>
        <taxon>Bacteria</taxon>
        <taxon>Pseudomonadati</taxon>
        <taxon>Pseudomonadota</taxon>
        <taxon>Gammaproteobacteria</taxon>
        <taxon>Natronospirales</taxon>
        <taxon>Natronospiraceae</taxon>
        <taxon>Natronospira</taxon>
    </lineage>
</organism>
<dbReference type="InterPro" id="IPR009003">
    <property type="entry name" value="Peptidase_S1_PA"/>
</dbReference>
<dbReference type="Pfam" id="PF13365">
    <property type="entry name" value="Trypsin_2"/>
    <property type="match status" value="1"/>
</dbReference>
<dbReference type="GO" id="GO:0008233">
    <property type="term" value="F:peptidase activity"/>
    <property type="evidence" value="ECO:0007669"/>
    <property type="project" value="UniProtKB-KW"/>
</dbReference>
<dbReference type="PRINTS" id="PR00834">
    <property type="entry name" value="PROTEASES2C"/>
</dbReference>
<reference evidence="4 5" key="1">
    <citation type="submission" date="2022-03" db="EMBL/GenBank/DDBJ databases">
        <title>Genomic Encyclopedia of Type Strains, Phase III (KMG-III): the genomes of soil and plant-associated and newly described type strains.</title>
        <authorList>
            <person name="Whitman W."/>
        </authorList>
    </citation>
    <scope>NUCLEOTIDE SEQUENCE [LARGE SCALE GENOMIC DNA]</scope>
    <source>
        <strain evidence="4 5">BSker1</strain>
    </source>
</reference>
<sequence length="401" mass="42924">MPSPIVLLAPFLMLPGLLPGMVLAQPDCLDLSEHYPEVVAEVVRIQADSEGETLGSGFFYRGEGRGNGPDEGTWVVSNAHVVAGRDTVQLKAQDGRRWEAQVLDRNERLDLAVLTVEAGPSSGGLRFREQTARVGEPVWAVGSPFGLAASLTSGHLAAEGRYFTAEPSIPYLQIDMSLNPGGSGGPLLDGNGRVVGINTQVVGRGEGQAGLAFAIPAWVVRRYVSGLEANGGEAGYLGVGLVAGGGALVVSRVIPDSPAERAGIQPGDQLSGQKVVDGPQGYLRHRLLKPLAGEIIALVREGRDGEVEGLFLEAEPFSRTNRQIDWLAMEARRHVEGGVEVVALDEPDSRLSVGDRILRQGSRSVDHPFDLTRPSTRSAPLLVEREDQRFFVAIRVLENER</sequence>
<dbReference type="InterPro" id="IPR001940">
    <property type="entry name" value="Peptidase_S1C"/>
</dbReference>
<dbReference type="SUPFAM" id="SSF50494">
    <property type="entry name" value="Trypsin-like serine proteases"/>
    <property type="match status" value="1"/>
</dbReference>